<gene>
    <name evidence="1" type="ORF">BC938DRAFT_472669</name>
</gene>
<accession>A0A433QTX0</accession>
<protein>
    <submittedName>
        <fullName evidence="1">Uncharacterized protein</fullName>
    </submittedName>
</protein>
<evidence type="ECO:0000313" key="1">
    <source>
        <dbReference type="EMBL" id="RUS33196.1"/>
    </source>
</evidence>
<reference evidence="1 2" key="1">
    <citation type="journal article" date="2018" name="New Phytol.">
        <title>Phylogenomics of Endogonaceae and evolution of mycorrhizas within Mucoromycota.</title>
        <authorList>
            <person name="Chang Y."/>
            <person name="Desiro A."/>
            <person name="Na H."/>
            <person name="Sandor L."/>
            <person name="Lipzen A."/>
            <person name="Clum A."/>
            <person name="Barry K."/>
            <person name="Grigoriev I.V."/>
            <person name="Martin F.M."/>
            <person name="Stajich J.E."/>
            <person name="Smith M.E."/>
            <person name="Bonito G."/>
            <person name="Spatafora J.W."/>
        </authorList>
    </citation>
    <scope>NUCLEOTIDE SEQUENCE [LARGE SCALE GENOMIC DNA]</scope>
    <source>
        <strain evidence="1 2">AD002</strain>
    </source>
</reference>
<dbReference type="EMBL" id="RBNJ01001404">
    <property type="protein sequence ID" value="RUS33196.1"/>
    <property type="molecule type" value="Genomic_DNA"/>
</dbReference>
<dbReference type="Proteomes" id="UP000274822">
    <property type="component" value="Unassembled WGS sequence"/>
</dbReference>
<name>A0A433QTX0_9FUNG</name>
<sequence>MVPRGTFFFCRQPQNESRIINQTTGNKCDFHPDVTYRISSTSSHHQWQLRQSYHCHQRCPDEHENTAAHRRLRRDLLQRHCPLTGQSVSAVEWLQDIFSLDLSLVPRLGATPIRTLAVARRSFPA</sequence>
<keyword evidence="2" id="KW-1185">Reference proteome</keyword>
<dbReference type="AlphaFoldDB" id="A0A433QTX0"/>
<evidence type="ECO:0000313" key="2">
    <source>
        <dbReference type="Proteomes" id="UP000274822"/>
    </source>
</evidence>
<proteinExistence type="predicted"/>
<comment type="caution">
    <text evidence="1">The sequence shown here is derived from an EMBL/GenBank/DDBJ whole genome shotgun (WGS) entry which is preliminary data.</text>
</comment>
<organism evidence="1 2">
    <name type="scientific">Jimgerdemannia flammicorona</name>
    <dbReference type="NCBI Taxonomy" id="994334"/>
    <lineage>
        <taxon>Eukaryota</taxon>
        <taxon>Fungi</taxon>
        <taxon>Fungi incertae sedis</taxon>
        <taxon>Mucoromycota</taxon>
        <taxon>Mucoromycotina</taxon>
        <taxon>Endogonomycetes</taxon>
        <taxon>Endogonales</taxon>
        <taxon>Endogonaceae</taxon>
        <taxon>Jimgerdemannia</taxon>
    </lineage>
</organism>